<evidence type="ECO:0000256" key="1">
    <source>
        <dbReference type="ARBA" id="ARBA00004196"/>
    </source>
</evidence>
<dbReference type="RefSeq" id="WP_113971233.1">
    <property type="nucleotide sequence ID" value="NZ_QNRJ01000026.1"/>
</dbReference>
<feature type="chain" id="PRO_5039164349" evidence="7">
    <location>
        <begin position="20"/>
        <end position="274"/>
    </location>
</feature>
<name>A0A366ECK1_9BACI</name>
<dbReference type="InterPro" id="IPR001320">
    <property type="entry name" value="Iontro_rcpt_C"/>
</dbReference>
<dbReference type="GO" id="GO:0030313">
    <property type="term" value="C:cell envelope"/>
    <property type="evidence" value="ECO:0007669"/>
    <property type="project" value="UniProtKB-SubCell"/>
</dbReference>
<evidence type="ECO:0000256" key="4">
    <source>
        <dbReference type="ARBA" id="ARBA00023139"/>
    </source>
</evidence>
<comment type="caution">
    <text evidence="10">The sequence shown here is derived from an EMBL/GenBank/DDBJ whole genome shotgun (WGS) entry which is preliminary data.</text>
</comment>
<dbReference type="Gene3D" id="3.40.190.10">
    <property type="entry name" value="Periplasmic binding protein-like II"/>
    <property type="match status" value="2"/>
</dbReference>
<dbReference type="CDD" id="cd13711">
    <property type="entry name" value="PBP2_Ngo0372_TcyA"/>
    <property type="match status" value="1"/>
</dbReference>
<keyword evidence="3 7" id="KW-0732">Signal</keyword>
<dbReference type="EMBL" id="QNRJ01000026">
    <property type="protein sequence ID" value="RBP00141.1"/>
    <property type="molecule type" value="Genomic_DNA"/>
</dbReference>
<feature type="domain" description="Ionotropic glutamate receptor C-terminal" evidence="9">
    <location>
        <begin position="51"/>
        <end position="269"/>
    </location>
</feature>
<dbReference type="PANTHER" id="PTHR35936">
    <property type="entry name" value="MEMBRANE-BOUND LYTIC MUREIN TRANSGLYCOSYLASE F"/>
    <property type="match status" value="1"/>
</dbReference>
<dbReference type="GO" id="GO:0016020">
    <property type="term" value="C:membrane"/>
    <property type="evidence" value="ECO:0007669"/>
    <property type="project" value="InterPro"/>
</dbReference>
<comment type="similarity">
    <text evidence="2 6">Belongs to the bacterial solute-binding protein 3 family.</text>
</comment>
<evidence type="ECO:0000256" key="6">
    <source>
        <dbReference type="RuleBase" id="RU003744"/>
    </source>
</evidence>
<dbReference type="Proteomes" id="UP000252118">
    <property type="component" value="Unassembled WGS sequence"/>
</dbReference>
<evidence type="ECO:0000259" key="9">
    <source>
        <dbReference type="SMART" id="SM00079"/>
    </source>
</evidence>
<dbReference type="PANTHER" id="PTHR35936:SF34">
    <property type="entry name" value="ABC TRANSPORTER EXTRACELLULAR-BINDING PROTEIN YCKB-RELATED"/>
    <property type="match status" value="1"/>
</dbReference>
<evidence type="ECO:0000313" key="10">
    <source>
        <dbReference type="EMBL" id="RBP00141.1"/>
    </source>
</evidence>
<keyword evidence="5" id="KW-0449">Lipoprotein</keyword>
<sequence>MKKWKLSIIMLIALSMVLAACGQSNDKKESSGDSKEGSKTSLYDQVMEEGELLVGTEGTYPPFTFHDESGELTGFDVEIAREVAKRLGVEAKFQETQWDAMFEGLNSKRFDMIANQVGIREDRQEKYDFSKPYIESSAVVVVSKDNKDVTSFEDIKGLTSAQSLTSNYRDIAEKNGAKIQGVEGLSQSIQLLEQGRVDVTVNDKISILDYLKKQPNANVKIAAEAEDAGQSGLMFRKGNDKLVEEVNKALEEMKEDGTYKEISEKWFGEDVSPK</sequence>
<dbReference type="AlphaFoldDB" id="A0A366ECK1"/>
<evidence type="ECO:0000256" key="2">
    <source>
        <dbReference type="ARBA" id="ARBA00010333"/>
    </source>
</evidence>
<evidence type="ECO:0000256" key="7">
    <source>
        <dbReference type="SAM" id="SignalP"/>
    </source>
</evidence>
<dbReference type="SMART" id="SM00062">
    <property type="entry name" value="PBPb"/>
    <property type="match status" value="1"/>
</dbReference>
<dbReference type="InterPro" id="IPR001638">
    <property type="entry name" value="Solute-binding_3/MltF_N"/>
</dbReference>
<dbReference type="PROSITE" id="PS51257">
    <property type="entry name" value="PROKAR_LIPOPROTEIN"/>
    <property type="match status" value="1"/>
</dbReference>
<organism evidence="10 11">
    <name type="scientific">Rossellomorea aquimaris</name>
    <dbReference type="NCBI Taxonomy" id="189382"/>
    <lineage>
        <taxon>Bacteria</taxon>
        <taxon>Bacillati</taxon>
        <taxon>Bacillota</taxon>
        <taxon>Bacilli</taxon>
        <taxon>Bacillales</taxon>
        <taxon>Bacillaceae</taxon>
        <taxon>Rossellomorea</taxon>
    </lineage>
</organism>
<evidence type="ECO:0000256" key="3">
    <source>
        <dbReference type="ARBA" id="ARBA00022729"/>
    </source>
</evidence>
<accession>A0A366ECK1</accession>
<feature type="signal peptide" evidence="7">
    <location>
        <begin position="1"/>
        <end position="19"/>
    </location>
</feature>
<dbReference type="SUPFAM" id="SSF53850">
    <property type="entry name" value="Periplasmic binding protein-like II"/>
    <property type="match status" value="1"/>
</dbReference>
<dbReference type="PROSITE" id="PS01039">
    <property type="entry name" value="SBP_BACTERIAL_3"/>
    <property type="match status" value="1"/>
</dbReference>
<proteinExistence type="inferred from homology"/>
<keyword evidence="4" id="KW-0564">Palmitate</keyword>
<comment type="subcellular location">
    <subcellularLocation>
        <location evidence="1">Cell envelope</location>
    </subcellularLocation>
</comment>
<dbReference type="GO" id="GO:0015276">
    <property type="term" value="F:ligand-gated monoatomic ion channel activity"/>
    <property type="evidence" value="ECO:0007669"/>
    <property type="project" value="InterPro"/>
</dbReference>
<reference evidence="10 11" key="1">
    <citation type="submission" date="2018-06" db="EMBL/GenBank/DDBJ databases">
        <title>Freshwater and sediment microbial communities from various areas in North America, analyzing microbe dynamics in response to fracking.</title>
        <authorList>
            <person name="Lamendella R."/>
        </authorList>
    </citation>
    <scope>NUCLEOTIDE SEQUENCE [LARGE SCALE GENOMIC DNA]</scope>
    <source>
        <strain evidence="10 11">97B</strain>
    </source>
</reference>
<evidence type="ECO:0000256" key="5">
    <source>
        <dbReference type="ARBA" id="ARBA00023288"/>
    </source>
</evidence>
<evidence type="ECO:0000259" key="8">
    <source>
        <dbReference type="SMART" id="SM00062"/>
    </source>
</evidence>
<gene>
    <name evidence="10" type="ORF">DET59_12613</name>
</gene>
<protein>
    <submittedName>
        <fullName evidence="10">Amino acid ABC transporter substrate-binding protein (PAAT family)</fullName>
    </submittedName>
</protein>
<dbReference type="SMART" id="SM00079">
    <property type="entry name" value="PBPe"/>
    <property type="match status" value="1"/>
</dbReference>
<dbReference type="OrthoDB" id="8613538at2"/>
<dbReference type="InterPro" id="IPR018313">
    <property type="entry name" value="SBP_3_CS"/>
</dbReference>
<feature type="domain" description="Solute-binding protein family 3/N-terminal" evidence="8">
    <location>
        <begin position="51"/>
        <end position="270"/>
    </location>
</feature>
<evidence type="ECO:0000313" key="11">
    <source>
        <dbReference type="Proteomes" id="UP000252118"/>
    </source>
</evidence>
<dbReference type="Pfam" id="PF00497">
    <property type="entry name" value="SBP_bac_3"/>
    <property type="match status" value="1"/>
</dbReference>